<sequence>MMKRNLVTSLAIALLLVVGIETLAKATTYYPQDTQTVYGGKCPGDKDDDCKD</sequence>
<name>A0A977L2W4_9CYAN</name>
<proteinExistence type="predicted"/>
<evidence type="ECO:0000313" key="1">
    <source>
        <dbReference type="EMBL" id="UXE63060.1"/>
    </source>
</evidence>
<dbReference type="Proteomes" id="UP001065613">
    <property type="component" value="Chromosome"/>
</dbReference>
<accession>A0A977L2W4</accession>
<reference evidence="1" key="1">
    <citation type="submission" date="2021-04" db="EMBL/GenBank/DDBJ databases">
        <title>Genome sequence of Woronichinia naegeliana from Washington state freshwater lake bloom.</title>
        <authorList>
            <person name="Dreher T.W."/>
        </authorList>
    </citation>
    <scope>NUCLEOTIDE SEQUENCE</scope>
    <source>
        <strain evidence="1">WA131</strain>
    </source>
</reference>
<dbReference type="KEGG" id="wna:KA717_10530"/>
<dbReference type="AlphaFoldDB" id="A0A977L2W4"/>
<gene>
    <name evidence="1" type="ORF">KA717_10530</name>
</gene>
<organism evidence="1">
    <name type="scientific">Woronichinia naegeliana WA131</name>
    <dbReference type="NCBI Taxonomy" id="2824559"/>
    <lineage>
        <taxon>Bacteria</taxon>
        <taxon>Bacillati</taxon>
        <taxon>Cyanobacteriota</taxon>
        <taxon>Cyanophyceae</taxon>
        <taxon>Synechococcales</taxon>
        <taxon>Coelosphaeriaceae</taxon>
        <taxon>Woronichinia</taxon>
    </lineage>
</organism>
<dbReference type="EMBL" id="CP073041">
    <property type="protein sequence ID" value="UXE63060.1"/>
    <property type="molecule type" value="Genomic_DNA"/>
</dbReference>
<protein>
    <submittedName>
        <fullName evidence="1">Uncharacterized protein</fullName>
    </submittedName>
</protein>